<feature type="region of interest" description="Disordered" evidence="1">
    <location>
        <begin position="189"/>
        <end position="212"/>
    </location>
</feature>
<evidence type="ECO:0000313" key="3">
    <source>
        <dbReference type="Proteomes" id="UP000184188"/>
    </source>
</evidence>
<evidence type="ECO:0000313" key="2">
    <source>
        <dbReference type="EMBL" id="OJJ50499.1"/>
    </source>
</evidence>
<organism evidence="2 3">
    <name type="scientific">Penicilliopsis zonata CBS 506.65</name>
    <dbReference type="NCBI Taxonomy" id="1073090"/>
    <lineage>
        <taxon>Eukaryota</taxon>
        <taxon>Fungi</taxon>
        <taxon>Dikarya</taxon>
        <taxon>Ascomycota</taxon>
        <taxon>Pezizomycotina</taxon>
        <taxon>Eurotiomycetes</taxon>
        <taxon>Eurotiomycetidae</taxon>
        <taxon>Eurotiales</taxon>
        <taxon>Aspergillaceae</taxon>
        <taxon>Penicilliopsis</taxon>
    </lineage>
</organism>
<dbReference type="EMBL" id="KV878336">
    <property type="protein sequence ID" value="OJJ50499.1"/>
    <property type="molecule type" value="Genomic_DNA"/>
</dbReference>
<feature type="region of interest" description="Disordered" evidence="1">
    <location>
        <begin position="71"/>
        <end position="90"/>
    </location>
</feature>
<dbReference type="AlphaFoldDB" id="A0A1L9STH4"/>
<protein>
    <submittedName>
        <fullName evidence="2">Uncharacterized protein</fullName>
    </submittedName>
</protein>
<sequence>MTLPEVQDASYLIGIVLALMHELLDVYPFPPSPSYEHGVIIHPYVLHSMNATLPPPPLLQLPANQRPLISRHSDRQTPEGPSGRRNHPPHPMLGQAWSSLCWRHSGPLAAEAARPATREARPLHVCGACQAAIDLGEMMAPPAVLRSRRQARAVACPRALLPAREGSRAQREDWESVILYPDSVPSGVKERRQSGLAPLPGNGPVTPTDKGTQQTGLYYITWTNPPPPSSGFFCFSAIHPPPTQLSLVN</sequence>
<dbReference type="Proteomes" id="UP000184188">
    <property type="component" value="Unassembled WGS sequence"/>
</dbReference>
<reference evidence="3" key="1">
    <citation type="journal article" date="2017" name="Genome Biol.">
        <title>Comparative genomics reveals high biological diversity and specific adaptations in the industrially and medically important fungal genus Aspergillus.</title>
        <authorList>
            <person name="de Vries R.P."/>
            <person name="Riley R."/>
            <person name="Wiebenga A."/>
            <person name="Aguilar-Osorio G."/>
            <person name="Amillis S."/>
            <person name="Uchima C.A."/>
            <person name="Anderluh G."/>
            <person name="Asadollahi M."/>
            <person name="Askin M."/>
            <person name="Barry K."/>
            <person name="Battaglia E."/>
            <person name="Bayram O."/>
            <person name="Benocci T."/>
            <person name="Braus-Stromeyer S.A."/>
            <person name="Caldana C."/>
            <person name="Canovas D."/>
            <person name="Cerqueira G.C."/>
            <person name="Chen F."/>
            <person name="Chen W."/>
            <person name="Choi C."/>
            <person name="Clum A."/>
            <person name="Dos Santos R.A."/>
            <person name="Damasio A.R."/>
            <person name="Diallinas G."/>
            <person name="Emri T."/>
            <person name="Fekete E."/>
            <person name="Flipphi M."/>
            <person name="Freyberg S."/>
            <person name="Gallo A."/>
            <person name="Gournas C."/>
            <person name="Habgood R."/>
            <person name="Hainaut M."/>
            <person name="Harispe M.L."/>
            <person name="Henrissat B."/>
            <person name="Hilden K.S."/>
            <person name="Hope R."/>
            <person name="Hossain A."/>
            <person name="Karabika E."/>
            <person name="Karaffa L."/>
            <person name="Karanyi Z."/>
            <person name="Krasevec N."/>
            <person name="Kuo A."/>
            <person name="Kusch H."/>
            <person name="LaButti K."/>
            <person name="Lagendijk E.L."/>
            <person name="Lapidus A."/>
            <person name="Levasseur A."/>
            <person name="Lindquist E."/>
            <person name="Lipzen A."/>
            <person name="Logrieco A.F."/>
            <person name="MacCabe A."/>
            <person name="Maekelae M.R."/>
            <person name="Malavazi I."/>
            <person name="Melin P."/>
            <person name="Meyer V."/>
            <person name="Mielnichuk N."/>
            <person name="Miskei M."/>
            <person name="Molnar A.P."/>
            <person name="Mule G."/>
            <person name="Ngan C.Y."/>
            <person name="Orejas M."/>
            <person name="Orosz E."/>
            <person name="Ouedraogo J.P."/>
            <person name="Overkamp K.M."/>
            <person name="Park H.-S."/>
            <person name="Perrone G."/>
            <person name="Piumi F."/>
            <person name="Punt P.J."/>
            <person name="Ram A.F."/>
            <person name="Ramon A."/>
            <person name="Rauscher S."/>
            <person name="Record E."/>
            <person name="Riano-Pachon D.M."/>
            <person name="Robert V."/>
            <person name="Roehrig J."/>
            <person name="Ruller R."/>
            <person name="Salamov A."/>
            <person name="Salih N.S."/>
            <person name="Samson R.A."/>
            <person name="Sandor E."/>
            <person name="Sanguinetti M."/>
            <person name="Schuetze T."/>
            <person name="Sepcic K."/>
            <person name="Shelest E."/>
            <person name="Sherlock G."/>
            <person name="Sophianopoulou V."/>
            <person name="Squina F.M."/>
            <person name="Sun H."/>
            <person name="Susca A."/>
            <person name="Todd R.B."/>
            <person name="Tsang A."/>
            <person name="Unkles S.E."/>
            <person name="van de Wiele N."/>
            <person name="van Rossen-Uffink D."/>
            <person name="Oliveira J.V."/>
            <person name="Vesth T.C."/>
            <person name="Visser J."/>
            <person name="Yu J.-H."/>
            <person name="Zhou M."/>
            <person name="Andersen M.R."/>
            <person name="Archer D.B."/>
            <person name="Baker S.E."/>
            <person name="Benoit I."/>
            <person name="Brakhage A.A."/>
            <person name="Braus G.H."/>
            <person name="Fischer R."/>
            <person name="Frisvad J.C."/>
            <person name="Goldman G.H."/>
            <person name="Houbraken J."/>
            <person name="Oakley B."/>
            <person name="Pocsi I."/>
            <person name="Scazzocchio C."/>
            <person name="Seiboth B."/>
            <person name="vanKuyk P.A."/>
            <person name="Wortman J."/>
            <person name="Dyer P.S."/>
            <person name="Grigoriev I.V."/>
        </authorList>
    </citation>
    <scope>NUCLEOTIDE SEQUENCE [LARGE SCALE GENOMIC DNA]</scope>
    <source>
        <strain evidence="3">CBS 506.65</strain>
    </source>
</reference>
<accession>A0A1L9STH4</accession>
<gene>
    <name evidence="2" type="ORF">ASPZODRAFT_192169</name>
</gene>
<dbReference type="VEuPathDB" id="FungiDB:ASPZODRAFT_192169"/>
<dbReference type="GeneID" id="34613820"/>
<dbReference type="RefSeq" id="XP_022585009.1">
    <property type="nucleotide sequence ID" value="XM_022727356.1"/>
</dbReference>
<keyword evidence="3" id="KW-1185">Reference proteome</keyword>
<name>A0A1L9STH4_9EURO</name>
<proteinExistence type="predicted"/>
<evidence type="ECO:0000256" key="1">
    <source>
        <dbReference type="SAM" id="MobiDB-lite"/>
    </source>
</evidence>